<evidence type="ECO:0000256" key="1">
    <source>
        <dbReference type="SAM" id="MobiDB-lite"/>
    </source>
</evidence>
<keyword evidence="3" id="KW-1185">Reference proteome</keyword>
<dbReference type="Proteomes" id="UP000237000">
    <property type="component" value="Unassembled WGS sequence"/>
</dbReference>
<dbReference type="OrthoDB" id="10393997at2759"/>
<accession>A0A2P5EAW7</accession>
<organism evidence="2 3">
    <name type="scientific">Trema orientale</name>
    <name type="common">Charcoal tree</name>
    <name type="synonym">Celtis orientalis</name>
    <dbReference type="NCBI Taxonomy" id="63057"/>
    <lineage>
        <taxon>Eukaryota</taxon>
        <taxon>Viridiplantae</taxon>
        <taxon>Streptophyta</taxon>
        <taxon>Embryophyta</taxon>
        <taxon>Tracheophyta</taxon>
        <taxon>Spermatophyta</taxon>
        <taxon>Magnoliopsida</taxon>
        <taxon>eudicotyledons</taxon>
        <taxon>Gunneridae</taxon>
        <taxon>Pentapetalae</taxon>
        <taxon>rosids</taxon>
        <taxon>fabids</taxon>
        <taxon>Rosales</taxon>
        <taxon>Cannabaceae</taxon>
        <taxon>Trema</taxon>
    </lineage>
</organism>
<comment type="caution">
    <text evidence="2">The sequence shown here is derived from an EMBL/GenBank/DDBJ whole genome shotgun (WGS) entry which is preliminary data.</text>
</comment>
<dbReference type="InParanoid" id="A0A2P5EAW7"/>
<sequence length="104" mass="11967">MEQFSTRTRLEFGERSTLLIPAIEEDPRRYLSAAVVNLVNRNSEKSNAVSGKPLVRSFTRRQESESRRRSLPRSYSSTLINQPLAKEGEEVDGFGCWCWGRSMR</sequence>
<proteinExistence type="predicted"/>
<evidence type="ECO:0000313" key="2">
    <source>
        <dbReference type="EMBL" id="PON82692.1"/>
    </source>
</evidence>
<feature type="region of interest" description="Disordered" evidence="1">
    <location>
        <begin position="49"/>
        <end position="74"/>
    </location>
</feature>
<protein>
    <submittedName>
        <fullName evidence="2">Uncharacterized protein</fullName>
    </submittedName>
</protein>
<dbReference type="AlphaFoldDB" id="A0A2P5EAW7"/>
<name>A0A2P5EAW7_TREOI</name>
<gene>
    <name evidence="2" type="ORF">TorRG33x02_214680</name>
</gene>
<reference evidence="3" key="1">
    <citation type="submission" date="2016-06" db="EMBL/GenBank/DDBJ databases">
        <title>Parallel loss of symbiosis genes in relatives of nitrogen-fixing non-legume Parasponia.</title>
        <authorList>
            <person name="Van Velzen R."/>
            <person name="Holmer R."/>
            <person name="Bu F."/>
            <person name="Rutten L."/>
            <person name="Van Zeijl A."/>
            <person name="Liu W."/>
            <person name="Santuari L."/>
            <person name="Cao Q."/>
            <person name="Sharma T."/>
            <person name="Shen D."/>
            <person name="Roswanjaya Y."/>
            <person name="Wardhani T."/>
            <person name="Kalhor M.S."/>
            <person name="Jansen J."/>
            <person name="Van den Hoogen J."/>
            <person name="Gungor B."/>
            <person name="Hartog M."/>
            <person name="Hontelez J."/>
            <person name="Verver J."/>
            <person name="Yang W.-C."/>
            <person name="Schijlen E."/>
            <person name="Repin R."/>
            <person name="Schilthuizen M."/>
            <person name="Schranz E."/>
            <person name="Heidstra R."/>
            <person name="Miyata K."/>
            <person name="Fedorova E."/>
            <person name="Kohlen W."/>
            <person name="Bisseling T."/>
            <person name="Smit S."/>
            <person name="Geurts R."/>
        </authorList>
    </citation>
    <scope>NUCLEOTIDE SEQUENCE [LARGE SCALE GENOMIC DNA]</scope>
    <source>
        <strain evidence="3">cv. RG33-2</strain>
    </source>
</reference>
<dbReference type="EMBL" id="JXTC01000189">
    <property type="protein sequence ID" value="PON82692.1"/>
    <property type="molecule type" value="Genomic_DNA"/>
</dbReference>
<evidence type="ECO:0000313" key="3">
    <source>
        <dbReference type="Proteomes" id="UP000237000"/>
    </source>
</evidence>